<name>A0ABW5DWA4_9PROT</name>
<proteinExistence type="predicted"/>
<dbReference type="InterPro" id="IPR045519">
    <property type="entry name" value="DUF6476"/>
</dbReference>
<protein>
    <submittedName>
        <fullName evidence="1">DUF6476 family protein</fullName>
    </submittedName>
</protein>
<keyword evidence="2" id="KW-1185">Reference proteome</keyword>
<dbReference type="Pfam" id="PF20082">
    <property type="entry name" value="DUF6476"/>
    <property type="match status" value="1"/>
</dbReference>
<organism evidence="1 2">
    <name type="scientific">Lacibacterium aquatile</name>
    <dbReference type="NCBI Taxonomy" id="1168082"/>
    <lineage>
        <taxon>Bacteria</taxon>
        <taxon>Pseudomonadati</taxon>
        <taxon>Pseudomonadota</taxon>
        <taxon>Alphaproteobacteria</taxon>
        <taxon>Rhodospirillales</taxon>
        <taxon>Rhodospirillaceae</taxon>
    </lineage>
</organism>
<reference evidence="2" key="1">
    <citation type="journal article" date="2019" name="Int. J. Syst. Evol. Microbiol.">
        <title>The Global Catalogue of Microorganisms (GCM) 10K type strain sequencing project: providing services to taxonomists for standard genome sequencing and annotation.</title>
        <authorList>
            <consortium name="The Broad Institute Genomics Platform"/>
            <consortium name="The Broad Institute Genome Sequencing Center for Infectious Disease"/>
            <person name="Wu L."/>
            <person name="Ma J."/>
        </authorList>
    </citation>
    <scope>NUCLEOTIDE SEQUENCE [LARGE SCALE GENOMIC DNA]</scope>
    <source>
        <strain evidence="2">CGMCC 1.19062</strain>
    </source>
</reference>
<dbReference type="Proteomes" id="UP001597295">
    <property type="component" value="Unassembled WGS sequence"/>
</dbReference>
<comment type="caution">
    <text evidence="1">The sequence shown here is derived from an EMBL/GenBank/DDBJ whole genome shotgun (WGS) entry which is preliminary data.</text>
</comment>
<sequence>MKSLKTLVIGMTTLLVLGMVALVYGIATKLKSPQVTEGKLVVPEGLKVISAGGNDAITLLTRDSAGVASLLLFDPKTGRQIGRFQIEEK</sequence>
<dbReference type="RefSeq" id="WP_379876735.1">
    <property type="nucleotide sequence ID" value="NZ_JBHUIP010000012.1"/>
</dbReference>
<dbReference type="EMBL" id="JBHUIP010000012">
    <property type="protein sequence ID" value="MFD2263706.1"/>
    <property type="molecule type" value="Genomic_DNA"/>
</dbReference>
<accession>A0ABW5DWA4</accession>
<evidence type="ECO:0000313" key="2">
    <source>
        <dbReference type="Proteomes" id="UP001597295"/>
    </source>
</evidence>
<gene>
    <name evidence="1" type="ORF">ACFSM5_12470</name>
</gene>
<evidence type="ECO:0000313" key="1">
    <source>
        <dbReference type="EMBL" id="MFD2263706.1"/>
    </source>
</evidence>